<dbReference type="PANTHER" id="PTHR46237">
    <property type="entry name" value="CYTOCHROME B5 REDUCTASE 4 FAMILY MEMBER"/>
    <property type="match status" value="1"/>
</dbReference>
<comment type="similarity">
    <text evidence="1">Belongs to the flavoprotein pyridine nucleotide cytochrome reductase family.</text>
</comment>
<dbReference type="GO" id="GO:0046872">
    <property type="term" value="F:metal ion binding"/>
    <property type="evidence" value="ECO:0007669"/>
    <property type="project" value="UniProtKB-UniRule"/>
</dbReference>
<dbReference type="FunFam" id="3.10.120.10:FF:000001">
    <property type="entry name" value="Cytochrome b5 reductase 4"/>
    <property type="match status" value="1"/>
</dbReference>
<dbReference type="Gene3D" id="2.40.30.10">
    <property type="entry name" value="Translation factors"/>
    <property type="match status" value="1"/>
</dbReference>
<dbReference type="InterPro" id="IPR051872">
    <property type="entry name" value="Cytochrome_b5/Flavoprotein_Rdt"/>
</dbReference>
<dbReference type="PROSITE" id="PS00191">
    <property type="entry name" value="CYTOCHROME_B5_1"/>
    <property type="match status" value="1"/>
</dbReference>
<evidence type="ECO:0000256" key="1">
    <source>
        <dbReference type="ARBA" id="ARBA00006105"/>
    </source>
</evidence>
<dbReference type="InterPro" id="IPR039261">
    <property type="entry name" value="FNR_nucleotide-bd"/>
</dbReference>
<dbReference type="WBParaSite" id="DME_0000583801-mRNA-1">
    <property type="protein sequence ID" value="DME_0000583801-mRNA-1"/>
    <property type="gene ID" value="DME_0000583801"/>
</dbReference>
<feature type="domain" description="FAD-binding FR-type" evidence="8">
    <location>
        <begin position="259"/>
        <end position="359"/>
    </location>
</feature>
<proteinExistence type="inferred from homology"/>
<dbReference type="PROSITE" id="PS50255">
    <property type="entry name" value="CYTOCHROME_B5_2"/>
    <property type="match status" value="1"/>
</dbReference>
<dbReference type="InterPro" id="IPR017927">
    <property type="entry name" value="FAD-bd_FR_type"/>
</dbReference>
<dbReference type="PRINTS" id="PR00406">
    <property type="entry name" value="CYTB5RDTASE"/>
</dbReference>
<keyword evidence="4" id="KW-0560">Oxidoreductase</keyword>
<dbReference type="InterPro" id="IPR017938">
    <property type="entry name" value="Riboflavin_synthase-like_b-brl"/>
</dbReference>
<dbReference type="GO" id="GO:0005737">
    <property type="term" value="C:cytoplasm"/>
    <property type="evidence" value="ECO:0007669"/>
    <property type="project" value="TreeGrafter"/>
</dbReference>
<evidence type="ECO:0000313" key="11">
    <source>
        <dbReference type="Proteomes" id="UP000274756"/>
    </source>
</evidence>
<evidence type="ECO:0000256" key="6">
    <source>
        <dbReference type="RuleBase" id="RU362121"/>
    </source>
</evidence>
<evidence type="ECO:0000313" key="10">
    <source>
        <dbReference type="Proteomes" id="UP000038040"/>
    </source>
</evidence>
<evidence type="ECO:0000313" key="12">
    <source>
        <dbReference type="WBParaSite" id="DME_0000583801-mRNA-1"/>
    </source>
</evidence>
<keyword evidence="11" id="KW-1185">Reference proteome</keyword>
<dbReference type="InterPro" id="IPR036400">
    <property type="entry name" value="Cyt_B5-like_heme/steroid_sf"/>
</dbReference>
<dbReference type="SUPFAM" id="SSF55856">
    <property type="entry name" value="Cytochrome b5-like heme/steroid binding domain"/>
    <property type="match status" value="1"/>
</dbReference>
<dbReference type="GO" id="GO:0020037">
    <property type="term" value="F:heme binding"/>
    <property type="evidence" value="ECO:0007669"/>
    <property type="project" value="UniProtKB-UniRule"/>
</dbReference>
<dbReference type="SMART" id="SM01117">
    <property type="entry name" value="Cyt-b5"/>
    <property type="match status" value="1"/>
</dbReference>
<dbReference type="InterPro" id="IPR008333">
    <property type="entry name" value="Cbr1-like_FAD-bd_dom"/>
</dbReference>
<dbReference type="STRING" id="318479.A0A0N4UEM7"/>
<name>A0A0N4UEM7_DRAME</name>
<feature type="domain" description="Cytochrome b5 heme-binding" evidence="7">
    <location>
        <begin position="44"/>
        <end position="120"/>
    </location>
</feature>
<comment type="similarity">
    <text evidence="6">Belongs to the cytochrome b5 family.</text>
</comment>
<accession>A0A0N4UEM7</accession>
<dbReference type="SUPFAM" id="SSF52343">
    <property type="entry name" value="Ferredoxin reductase-like, C-terminal NADP-linked domain"/>
    <property type="match status" value="1"/>
</dbReference>
<keyword evidence="3 6" id="KW-0479">Metal-binding</keyword>
<dbReference type="Gene3D" id="3.10.120.10">
    <property type="entry name" value="Cytochrome b5-like heme/steroid binding domain"/>
    <property type="match status" value="1"/>
</dbReference>
<dbReference type="AlphaFoldDB" id="A0A0N4UEM7"/>
<reference evidence="9 11" key="2">
    <citation type="submission" date="2018-11" db="EMBL/GenBank/DDBJ databases">
        <authorList>
            <consortium name="Pathogen Informatics"/>
        </authorList>
    </citation>
    <scope>NUCLEOTIDE SEQUENCE [LARGE SCALE GENOMIC DNA]</scope>
</reference>
<dbReference type="GO" id="GO:0004128">
    <property type="term" value="F:cytochrome-b5 reductase activity, acting on NAD(P)H"/>
    <property type="evidence" value="ECO:0007669"/>
    <property type="project" value="TreeGrafter"/>
</dbReference>
<organism evidence="10 12">
    <name type="scientific">Dracunculus medinensis</name>
    <name type="common">Guinea worm</name>
    <dbReference type="NCBI Taxonomy" id="318479"/>
    <lineage>
        <taxon>Eukaryota</taxon>
        <taxon>Metazoa</taxon>
        <taxon>Ecdysozoa</taxon>
        <taxon>Nematoda</taxon>
        <taxon>Chromadorea</taxon>
        <taxon>Rhabditida</taxon>
        <taxon>Spirurina</taxon>
        <taxon>Dracunculoidea</taxon>
        <taxon>Dracunculidae</taxon>
        <taxon>Dracunculus</taxon>
    </lineage>
</organism>
<dbReference type="EMBL" id="UYYG01000008">
    <property type="protein sequence ID" value="VDN50859.1"/>
    <property type="molecule type" value="Genomic_DNA"/>
</dbReference>
<evidence type="ECO:0000256" key="2">
    <source>
        <dbReference type="ARBA" id="ARBA00022617"/>
    </source>
</evidence>
<dbReference type="Proteomes" id="UP000038040">
    <property type="component" value="Unplaced"/>
</dbReference>
<dbReference type="InterPro" id="IPR018506">
    <property type="entry name" value="Cyt_B5_heme-BS"/>
</dbReference>
<dbReference type="Pfam" id="PF00173">
    <property type="entry name" value="Cyt-b5"/>
    <property type="match status" value="1"/>
</dbReference>
<dbReference type="PROSITE" id="PS51384">
    <property type="entry name" value="FAD_FR"/>
    <property type="match status" value="1"/>
</dbReference>
<gene>
    <name evidence="9" type="ORF">DME_LOCUS832</name>
</gene>
<protein>
    <submittedName>
        <fullName evidence="12">Cytochrome-b5 reductase</fullName>
    </submittedName>
</protein>
<sequence length="458" mass="52320">MLSVPFNILYKKRELRTRPVELKPHHSLLDWMKLNTRPLVVPSKDPIDEVELTKHSTKDDCWILLTNKVYDITKYLPYHPGGIAQLLRVAGRDGTHLFHEKHSWINFETMLKSCYVGIFSGQRIPLPGELSVSTSSVDIIEGRNDMRESELISNIDISEIKISQLPDNSLSFFSEQWINWLKDENIVVRVCDRVLQILIRPLNGPPCSIKYEICGSSVEFDSFDVLVSNGDINIHFNSKVDFSHLKMCDIHLSSDEKENLFDTVEIVELNQLTTSIFLFAIDLPSTLHYCIPLGHHVQLMFVDGSCIRPYTPVKISENCKTLFFIIKIYPDGMFTSKLKTLKKGELIKISGPLSCYNVRKFLEFCDYILMLAAGTGITPMLRIVANCLRSNIGVTLITFNSLKCNILPDFIFSFCDIDIFNARFQIINYLDSAECSWDGKVGQLLFNFNILIDLISDI</sequence>
<evidence type="ECO:0000256" key="3">
    <source>
        <dbReference type="ARBA" id="ARBA00022723"/>
    </source>
</evidence>
<dbReference type="OrthoDB" id="432299at2759"/>
<evidence type="ECO:0000256" key="4">
    <source>
        <dbReference type="ARBA" id="ARBA00023002"/>
    </source>
</evidence>
<keyword evidence="5 6" id="KW-0408">Iron</keyword>
<evidence type="ECO:0000313" key="9">
    <source>
        <dbReference type="EMBL" id="VDN50859.1"/>
    </source>
</evidence>
<dbReference type="PANTHER" id="PTHR46237:SF1">
    <property type="entry name" value="CYTOCHROME B5 REDUCTASE 4"/>
    <property type="match status" value="1"/>
</dbReference>
<evidence type="ECO:0000259" key="8">
    <source>
        <dbReference type="PROSITE" id="PS51384"/>
    </source>
</evidence>
<evidence type="ECO:0000256" key="5">
    <source>
        <dbReference type="ARBA" id="ARBA00023004"/>
    </source>
</evidence>
<dbReference type="InterPro" id="IPR001199">
    <property type="entry name" value="Cyt_B5-like_heme/steroid-bd"/>
</dbReference>
<dbReference type="Pfam" id="PF00970">
    <property type="entry name" value="FAD_binding_6"/>
    <property type="match status" value="1"/>
</dbReference>
<reference evidence="12" key="1">
    <citation type="submission" date="2017-02" db="UniProtKB">
        <authorList>
            <consortium name="WormBaseParasite"/>
        </authorList>
    </citation>
    <scope>IDENTIFICATION</scope>
</reference>
<keyword evidence="2 6" id="KW-0349">Heme</keyword>
<dbReference type="Proteomes" id="UP000274756">
    <property type="component" value="Unassembled WGS sequence"/>
</dbReference>
<dbReference type="SUPFAM" id="SSF63380">
    <property type="entry name" value="Riboflavin synthase domain-like"/>
    <property type="match status" value="1"/>
</dbReference>
<evidence type="ECO:0000259" key="7">
    <source>
        <dbReference type="PROSITE" id="PS50255"/>
    </source>
</evidence>